<keyword evidence="1" id="KW-0472">Membrane</keyword>
<name>A0ABQ1Z238_9BACL</name>
<evidence type="ECO:0000313" key="3">
    <source>
        <dbReference type="EMBL" id="GGH47313.1"/>
    </source>
</evidence>
<reference evidence="4" key="1">
    <citation type="journal article" date="2019" name="Int. J. Syst. Evol. Microbiol.">
        <title>The Global Catalogue of Microorganisms (GCM) 10K type strain sequencing project: providing services to taxonomists for standard genome sequencing and annotation.</title>
        <authorList>
            <consortium name="The Broad Institute Genomics Platform"/>
            <consortium name="The Broad Institute Genome Sequencing Center for Infectious Disease"/>
            <person name="Wu L."/>
            <person name="Ma J."/>
        </authorList>
    </citation>
    <scope>NUCLEOTIDE SEQUENCE [LARGE SCALE GENOMIC DNA]</scope>
    <source>
        <strain evidence="4">CGMCC 1.12770</strain>
    </source>
</reference>
<dbReference type="EMBL" id="BMFU01000001">
    <property type="protein sequence ID" value="GGH47313.1"/>
    <property type="molecule type" value="Genomic_DNA"/>
</dbReference>
<dbReference type="Proteomes" id="UP000652153">
    <property type="component" value="Unassembled WGS sequence"/>
</dbReference>
<evidence type="ECO:0000256" key="1">
    <source>
        <dbReference type="SAM" id="Phobius"/>
    </source>
</evidence>
<dbReference type="RefSeq" id="WP_229729659.1">
    <property type="nucleotide sequence ID" value="NZ_BMFU01000001.1"/>
</dbReference>
<evidence type="ECO:0000313" key="4">
    <source>
        <dbReference type="Proteomes" id="UP000652153"/>
    </source>
</evidence>
<feature type="transmembrane region" description="Helical" evidence="1">
    <location>
        <begin position="7"/>
        <end position="26"/>
    </location>
</feature>
<organism evidence="3 4">
    <name type="scientific">Paenibacillus silvae</name>
    <dbReference type="NCBI Taxonomy" id="1325358"/>
    <lineage>
        <taxon>Bacteria</taxon>
        <taxon>Bacillati</taxon>
        <taxon>Bacillota</taxon>
        <taxon>Bacilli</taxon>
        <taxon>Bacillales</taxon>
        <taxon>Paenibacillaceae</taxon>
        <taxon>Paenibacillus</taxon>
    </lineage>
</organism>
<protein>
    <recommendedName>
        <fullName evidence="2">DUF6199 domain-containing protein</fullName>
    </recommendedName>
</protein>
<comment type="caution">
    <text evidence="3">The sequence shown here is derived from an EMBL/GenBank/DDBJ whole genome shotgun (WGS) entry which is preliminary data.</text>
</comment>
<feature type="domain" description="DUF6199" evidence="2">
    <location>
        <begin position="5"/>
        <end position="61"/>
    </location>
</feature>
<evidence type="ECO:0000259" key="2">
    <source>
        <dbReference type="Pfam" id="PF19701"/>
    </source>
</evidence>
<feature type="transmembrane region" description="Helical" evidence="1">
    <location>
        <begin position="46"/>
        <end position="65"/>
    </location>
</feature>
<keyword evidence="1" id="KW-1133">Transmembrane helix</keyword>
<keyword evidence="1" id="KW-0812">Transmembrane</keyword>
<dbReference type="InterPro" id="IPR045679">
    <property type="entry name" value="DUF6199"/>
</dbReference>
<accession>A0ABQ1Z238</accession>
<dbReference type="Pfam" id="PF19701">
    <property type="entry name" value="DUF6199"/>
    <property type="match status" value="1"/>
</dbReference>
<proteinExistence type="predicted"/>
<sequence>MIITIGVIFGLLGLMMLIAPSILWMITEKWKSSDTSEPSPLYKLSVRVGGVACLGIAIYATYGLFL</sequence>
<keyword evidence="4" id="KW-1185">Reference proteome</keyword>
<gene>
    <name evidence="3" type="ORF">GCM10008014_10530</name>
</gene>